<evidence type="ECO:0000256" key="3">
    <source>
        <dbReference type="ARBA" id="ARBA00023163"/>
    </source>
</evidence>
<keyword evidence="3" id="KW-0804">Transcription</keyword>
<comment type="caution">
    <text evidence="5">The sequence shown here is derived from an EMBL/GenBank/DDBJ whole genome shotgun (WGS) entry which is preliminary data.</text>
</comment>
<dbReference type="PANTHER" id="PTHR24567:SF28">
    <property type="entry name" value="LISTERIOLYSIN REGULATORY PROTEIN"/>
    <property type="match status" value="1"/>
</dbReference>
<dbReference type="SUPFAM" id="SSF46785">
    <property type="entry name" value="Winged helix' DNA-binding domain"/>
    <property type="match status" value="1"/>
</dbReference>
<dbReference type="Pfam" id="PF13545">
    <property type="entry name" value="HTH_Crp_2"/>
    <property type="match status" value="1"/>
</dbReference>
<dbReference type="EMBL" id="JAAIYP010000007">
    <property type="protein sequence ID" value="NFV78856.1"/>
    <property type="molecule type" value="Genomic_DNA"/>
</dbReference>
<dbReference type="GO" id="GO:0003677">
    <property type="term" value="F:DNA binding"/>
    <property type="evidence" value="ECO:0007669"/>
    <property type="project" value="UniProtKB-KW"/>
</dbReference>
<keyword evidence="1" id="KW-0805">Transcription regulation</keyword>
<dbReference type="SMART" id="SM00419">
    <property type="entry name" value="HTH_CRP"/>
    <property type="match status" value="1"/>
</dbReference>
<dbReference type="CDD" id="cd00038">
    <property type="entry name" value="CAP_ED"/>
    <property type="match status" value="1"/>
</dbReference>
<reference evidence="5 6" key="1">
    <citation type="submission" date="2020-02" db="EMBL/GenBank/DDBJ databases">
        <authorList>
            <person name="Dziuba M."/>
            <person name="Kuznetsov B."/>
            <person name="Mardanov A."/>
            <person name="Ravin N."/>
            <person name="Grouzdev D."/>
        </authorList>
    </citation>
    <scope>NUCLEOTIDE SEQUENCE [LARGE SCALE GENOMIC DNA]</scope>
    <source>
        <strain evidence="5 6">SpK</strain>
    </source>
</reference>
<evidence type="ECO:0000259" key="4">
    <source>
        <dbReference type="PROSITE" id="PS51063"/>
    </source>
</evidence>
<dbReference type="GO" id="GO:0003700">
    <property type="term" value="F:DNA-binding transcription factor activity"/>
    <property type="evidence" value="ECO:0007669"/>
    <property type="project" value="TreeGrafter"/>
</dbReference>
<dbReference type="AlphaFoldDB" id="A0A7C9QT78"/>
<feature type="domain" description="HTH crp-type" evidence="4">
    <location>
        <begin position="153"/>
        <end position="227"/>
    </location>
</feature>
<dbReference type="InterPro" id="IPR036390">
    <property type="entry name" value="WH_DNA-bd_sf"/>
</dbReference>
<name>A0A7C9QT78_9PROT</name>
<dbReference type="SUPFAM" id="SSF51206">
    <property type="entry name" value="cAMP-binding domain-like"/>
    <property type="match status" value="1"/>
</dbReference>
<evidence type="ECO:0000256" key="2">
    <source>
        <dbReference type="ARBA" id="ARBA00023125"/>
    </source>
</evidence>
<dbReference type="InterPro" id="IPR000595">
    <property type="entry name" value="cNMP-bd_dom"/>
</dbReference>
<dbReference type="InterPro" id="IPR014710">
    <property type="entry name" value="RmlC-like_jellyroll"/>
</dbReference>
<dbReference type="PROSITE" id="PS51063">
    <property type="entry name" value="HTH_CRP_2"/>
    <property type="match status" value="1"/>
</dbReference>
<protein>
    <submittedName>
        <fullName evidence="5">Crp/Fnr family transcriptional regulator</fullName>
    </submittedName>
</protein>
<dbReference type="Gene3D" id="2.60.120.10">
    <property type="entry name" value="Jelly Rolls"/>
    <property type="match status" value="1"/>
</dbReference>
<dbReference type="InterPro" id="IPR012318">
    <property type="entry name" value="HTH_CRP"/>
</dbReference>
<dbReference type="PANTHER" id="PTHR24567">
    <property type="entry name" value="CRP FAMILY TRANSCRIPTIONAL REGULATORY PROTEIN"/>
    <property type="match status" value="1"/>
</dbReference>
<dbReference type="RefSeq" id="WP_163674200.1">
    <property type="nucleotide sequence ID" value="NZ_JAAIYP010000007.1"/>
</dbReference>
<evidence type="ECO:0000256" key="1">
    <source>
        <dbReference type="ARBA" id="ARBA00023015"/>
    </source>
</evidence>
<proteinExistence type="predicted"/>
<dbReference type="GO" id="GO:0005829">
    <property type="term" value="C:cytosol"/>
    <property type="evidence" value="ECO:0007669"/>
    <property type="project" value="TreeGrafter"/>
</dbReference>
<dbReference type="InterPro" id="IPR018490">
    <property type="entry name" value="cNMP-bd_dom_sf"/>
</dbReference>
<keyword evidence="6" id="KW-1185">Reference proteome</keyword>
<dbReference type="InterPro" id="IPR050397">
    <property type="entry name" value="Env_Response_Regulators"/>
</dbReference>
<gene>
    <name evidence="5" type="ORF">G4223_01825</name>
</gene>
<accession>A0A7C9QT78</accession>
<evidence type="ECO:0000313" key="6">
    <source>
        <dbReference type="Proteomes" id="UP000480684"/>
    </source>
</evidence>
<organism evidence="5 6">
    <name type="scientific">Magnetospirillum aberrantis SpK</name>
    <dbReference type="NCBI Taxonomy" id="908842"/>
    <lineage>
        <taxon>Bacteria</taxon>
        <taxon>Pseudomonadati</taxon>
        <taxon>Pseudomonadota</taxon>
        <taxon>Alphaproteobacteria</taxon>
        <taxon>Rhodospirillales</taxon>
        <taxon>Rhodospirillaceae</taxon>
        <taxon>Magnetospirillum</taxon>
    </lineage>
</organism>
<dbReference type="Proteomes" id="UP000480684">
    <property type="component" value="Unassembled WGS sequence"/>
</dbReference>
<keyword evidence="2" id="KW-0238">DNA-binding</keyword>
<dbReference type="Pfam" id="PF00027">
    <property type="entry name" value="cNMP_binding"/>
    <property type="match status" value="1"/>
</dbReference>
<sequence length="250" mass="27346">MATHPEDDGYAALPALTARFVAAAELLCSAPGQPVVSWVRKGNWLFQAGQDVGAVYAILDGSVVRRKANLGGDPLALDLLSRGTFAGFRAYLSRERRHRMSAQCVTDCLVCRVELGNLDTLLEADRVLEHELLAAVAQDLGNAQERMLQVATLSVRDRLLVLLAQFSRDFTTMNDERTVVLAPPVSRTDMAALAGMTPETLSRCIRTLEGEKLAHFSRHHVVIPSLPAFRAALVDIGVENEEYRQIPLAS</sequence>
<evidence type="ECO:0000313" key="5">
    <source>
        <dbReference type="EMBL" id="NFV78856.1"/>
    </source>
</evidence>